<feature type="transmembrane region" description="Helical" evidence="7">
    <location>
        <begin position="383"/>
        <end position="403"/>
    </location>
</feature>
<protein>
    <submittedName>
        <fullName evidence="9">Allantoin permease</fullName>
    </submittedName>
</protein>
<dbReference type="GO" id="GO:0022857">
    <property type="term" value="F:transmembrane transporter activity"/>
    <property type="evidence" value="ECO:0007669"/>
    <property type="project" value="InterPro"/>
</dbReference>
<dbReference type="FunFam" id="1.20.1250.20:FF:000064">
    <property type="entry name" value="MFS allantoate transporter"/>
    <property type="match status" value="1"/>
</dbReference>
<feature type="transmembrane region" description="Helical" evidence="7">
    <location>
        <begin position="129"/>
        <end position="148"/>
    </location>
</feature>
<evidence type="ECO:0000256" key="6">
    <source>
        <dbReference type="ARBA" id="ARBA00037968"/>
    </source>
</evidence>
<evidence type="ECO:0000313" key="9">
    <source>
        <dbReference type="EMBL" id="KAF2636894.1"/>
    </source>
</evidence>
<evidence type="ECO:0000256" key="1">
    <source>
        <dbReference type="ARBA" id="ARBA00004141"/>
    </source>
</evidence>
<comment type="similarity">
    <text evidence="6">Belongs to the major facilitator superfamily. Allantoate permease family.</text>
</comment>
<keyword evidence="10" id="KW-1185">Reference proteome</keyword>
<keyword evidence="5 7" id="KW-0472">Membrane</keyword>
<evidence type="ECO:0000256" key="7">
    <source>
        <dbReference type="SAM" id="Phobius"/>
    </source>
</evidence>
<dbReference type="PROSITE" id="PS50850">
    <property type="entry name" value="MFS"/>
    <property type="match status" value="1"/>
</dbReference>
<name>A0A6A6RS95_9PLEO</name>
<keyword evidence="4 7" id="KW-1133">Transmembrane helix</keyword>
<dbReference type="Pfam" id="PF07690">
    <property type="entry name" value="MFS_1"/>
    <property type="match status" value="1"/>
</dbReference>
<dbReference type="Proteomes" id="UP000799753">
    <property type="component" value="Unassembled WGS sequence"/>
</dbReference>
<feature type="transmembrane region" description="Helical" evidence="7">
    <location>
        <begin position="186"/>
        <end position="205"/>
    </location>
</feature>
<feature type="transmembrane region" description="Helical" evidence="7">
    <location>
        <begin position="217"/>
        <end position="238"/>
    </location>
</feature>
<feature type="transmembrane region" description="Helical" evidence="7">
    <location>
        <begin position="100"/>
        <end position="117"/>
    </location>
</feature>
<feature type="transmembrane region" description="Helical" evidence="7">
    <location>
        <begin position="321"/>
        <end position="341"/>
    </location>
</feature>
<dbReference type="InterPro" id="IPR020846">
    <property type="entry name" value="MFS_dom"/>
</dbReference>
<feature type="transmembrane region" description="Helical" evidence="7">
    <location>
        <begin position="285"/>
        <end position="309"/>
    </location>
</feature>
<feature type="domain" description="Major facilitator superfamily (MFS) profile" evidence="8">
    <location>
        <begin position="58"/>
        <end position="469"/>
    </location>
</feature>
<keyword evidence="3 7" id="KW-0812">Transmembrane</keyword>
<proteinExistence type="inferred from homology"/>
<feature type="transmembrane region" description="Helical" evidence="7">
    <location>
        <begin position="443"/>
        <end position="464"/>
    </location>
</feature>
<dbReference type="InterPro" id="IPR036259">
    <property type="entry name" value="MFS_trans_sf"/>
</dbReference>
<dbReference type="EMBL" id="MU006796">
    <property type="protein sequence ID" value="KAF2636894.1"/>
    <property type="molecule type" value="Genomic_DNA"/>
</dbReference>
<accession>A0A6A6RS95</accession>
<dbReference type="PANTHER" id="PTHR43791">
    <property type="entry name" value="PERMEASE-RELATED"/>
    <property type="match status" value="1"/>
</dbReference>
<dbReference type="OrthoDB" id="6730379at2759"/>
<gene>
    <name evidence="9" type="ORF">P280DRAFT_434571</name>
</gene>
<dbReference type="Gene3D" id="1.20.1250.20">
    <property type="entry name" value="MFS general substrate transporter like domains"/>
    <property type="match status" value="2"/>
</dbReference>
<feature type="transmembrane region" description="Helical" evidence="7">
    <location>
        <begin position="410"/>
        <end position="431"/>
    </location>
</feature>
<comment type="subcellular location">
    <subcellularLocation>
        <location evidence="1">Membrane</location>
        <topology evidence="1">Multi-pass membrane protein</topology>
    </subcellularLocation>
</comment>
<evidence type="ECO:0000313" key="10">
    <source>
        <dbReference type="Proteomes" id="UP000799753"/>
    </source>
</evidence>
<evidence type="ECO:0000256" key="5">
    <source>
        <dbReference type="ARBA" id="ARBA00023136"/>
    </source>
</evidence>
<feature type="transmembrane region" description="Helical" evidence="7">
    <location>
        <begin position="353"/>
        <end position="371"/>
    </location>
</feature>
<keyword evidence="2" id="KW-0813">Transport</keyword>
<evidence type="ECO:0000256" key="4">
    <source>
        <dbReference type="ARBA" id="ARBA00022989"/>
    </source>
</evidence>
<sequence length="499" mass="56145">MGQDEINDIRQSEEGAPVKGTAYRDADTALEFLKYNETGTEQTIVDERALVKKIDWMIVPIMFTCYFLQYLDKSLLNYAAVMGIFEDADINTEQYGTLSWLFYLAFLIFEFPHAILMQRLPLAKYLGTMVCLWGTVVACTSACNSYASLAACRFLLGMFESAISPSLILVTSMWYKRHEQPKRIGFWYMGVGCAVMAGSLISYGFQHYNGTQFNNWQVMFLVVGLVTISAGIVVIIFLPDNPMSSRLSHAEKVMAVERLRENNTGIENKHFKIYQFVETLRDPQVWLLAYVTTAASIPNGAVGSFQSVLISSFGFSNKVTALLQIPGGFIAVISVILGTQIAAKYNRRGMMQIIWTAWGGILGGCLIAFLPTSNRAGRLIGNYFTHVTGAFLPLSYSFAACNFAGHTKKVTMNAILLMSFCLGNILGPLTFRNEDKPEYTPAKVTIVAVDSTVVVVVFILLGYYKWENRRRDNLEYEHRPDIEFSDLTDKENLELRYRY</sequence>
<reference evidence="9" key="1">
    <citation type="journal article" date="2020" name="Stud. Mycol.">
        <title>101 Dothideomycetes genomes: a test case for predicting lifestyles and emergence of pathogens.</title>
        <authorList>
            <person name="Haridas S."/>
            <person name="Albert R."/>
            <person name="Binder M."/>
            <person name="Bloem J."/>
            <person name="Labutti K."/>
            <person name="Salamov A."/>
            <person name="Andreopoulos B."/>
            <person name="Baker S."/>
            <person name="Barry K."/>
            <person name="Bills G."/>
            <person name="Bluhm B."/>
            <person name="Cannon C."/>
            <person name="Castanera R."/>
            <person name="Culley D."/>
            <person name="Daum C."/>
            <person name="Ezra D."/>
            <person name="Gonzalez J."/>
            <person name="Henrissat B."/>
            <person name="Kuo A."/>
            <person name="Liang C."/>
            <person name="Lipzen A."/>
            <person name="Lutzoni F."/>
            <person name="Magnuson J."/>
            <person name="Mondo S."/>
            <person name="Nolan M."/>
            <person name="Ohm R."/>
            <person name="Pangilinan J."/>
            <person name="Park H.-J."/>
            <person name="Ramirez L."/>
            <person name="Alfaro M."/>
            <person name="Sun H."/>
            <person name="Tritt A."/>
            <person name="Yoshinaga Y."/>
            <person name="Zwiers L.-H."/>
            <person name="Turgeon B."/>
            <person name="Goodwin S."/>
            <person name="Spatafora J."/>
            <person name="Crous P."/>
            <person name="Grigoriev I."/>
        </authorList>
    </citation>
    <scope>NUCLEOTIDE SEQUENCE</scope>
    <source>
        <strain evidence="9">CBS 473.64</strain>
    </source>
</reference>
<evidence type="ECO:0000259" key="8">
    <source>
        <dbReference type="PROSITE" id="PS50850"/>
    </source>
</evidence>
<dbReference type="SUPFAM" id="SSF103473">
    <property type="entry name" value="MFS general substrate transporter"/>
    <property type="match status" value="1"/>
</dbReference>
<dbReference type="PANTHER" id="PTHR43791:SF40">
    <property type="entry name" value="THIAMINE PATHWAY TRANSPORTER THI73"/>
    <property type="match status" value="1"/>
</dbReference>
<organism evidence="9 10">
    <name type="scientific">Massarina eburnea CBS 473.64</name>
    <dbReference type="NCBI Taxonomy" id="1395130"/>
    <lineage>
        <taxon>Eukaryota</taxon>
        <taxon>Fungi</taxon>
        <taxon>Dikarya</taxon>
        <taxon>Ascomycota</taxon>
        <taxon>Pezizomycotina</taxon>
        <taxon>Dothideomycetes</taxon>
        <taxon>Pleosporomycetidae</taxon>
        <taxon>Pleosporales</taxon>
        <taxon>Massarineae</taxon>
        <taxon>Massarinaceae</taxon>
        <taxon>Massarina</taxon>
    </lineage>
</organism>
<evidence type="ECO:0000256" key="3">
    <source>
        <dbReference type="ARBA" id="ARBA00022692"/>
    </source>
</evidence>
<dbReference type="GO" id="GO:0016020">
    <property type="term" value="C:membrane"/>
    <property type="evidence" value="ECO:0007669"/>
    <property type="project" value="UniProtKB-SubCell"/>
</dbReference>
<evidence type="ECO:0000256" key="2">
    <source>
        <dbReference type="ARBA" id="ARBA00022448"/>
    </source>
</evidence>
<dbReference type="InterPro" id="IPR011701">
    <property type="entry name" value="MFS"/>
</dbReference>
<dbReference type="AlphaFoldDB" id="A0A6A6RS95"/>